<dbReference type="InterPro" id="IPR018727">
    <property type="entry name" value="DUF2267"/>
</dbReference>
<dbReference type="InterPro" id="IPR038282">
    <property type="entry name" value="DUF2267_sf"/>
</dbReference>
<dbReference type="AlphaFoldDB" id="U2FPY7"/>
<gene>
    <name evidence="1" type="ORF">SSPSH_002986</name>
</gene>
<dbReference type="Gene3D" id="1.10.490.110">
    <property type="entry name" value="Uncharacterized conserved protein DUF2267"/>
    <property type="match status" value="1"/>
</dbReference>
<reference evidence="1 2" key="1">
    <citation type="journal article" date="2011" name="J. Bacteriol.">
        <title>Genome sequence of Salinisphaera shabanensis, a gammaproteobacterium from the harsh, variable environment of the brine-seawater interface of the Shaban Deep in the Red Sea.</title>
        <authorList>
            <person name="Antunes A."/>
            <person name="Alam I."/>
            <person name="Bajic V.B."/>
            <person name="Stingl U."/>
        </authorList>
    </citation>
    <scope>NUCLEOTIDE SEQUENCE [LARGE SCALE GENOMIC DNA]</scope>
    <source>
        <strain evidence="1 2">E1L3A</strain>
    </source>
</reference>
<keyword evidence="2" id="KW-1185">Reference proteome</keyword>
<name>U2FPY7_9GAMM</name>
<dbReference type="STRING" id="1033802.SSPSH_002986"/>
<proteinExistence type="predicted"/>
<protein>
    <recommendedName>
        <fullName evidence="3">DUF2267 domain-containing protein</fullName>
    </recommendedName>
</protein>
<dbReference type="Proteomes" id="UP000006242">
    <property type="component" value="Unassembled WGS sequence"/>
</dbReference>
<comment type="caution">
    <text evidence="1">The sequence shown here is derived from an EMBL/GenBank/DDBJ whole genome shotgun (WGS) entry which is preliminary data.</text>
</comment>
<sequence>MPELGLATIDTSVQQTNRWLGAIMADMDTHDKQFAFQALRSVLTTLRDRLPMDLAANLGAQLPLLVRGVYYDGYVPAETPTKYRRATDWNAAVVSAGDNLEGEDVERASRAVFGLLKWELDDGIVAKVSEALPEDVRAVIAQ</sequence>
<dbReference type="EMBL" id="AFNV02000022">
    <property type="protein sequence ID" value="ERJ18209.1"/>
    <property type="molecule type" value="Genomic_DNA"/>
</dbReference>
<dbReference type="eggNOG" id="COG5502">
    <property type="taxonomic scope" value="Bacteria"/>
</dbReference>
<evidence type="ECO:0000313" key="1">
    <source>
        <dbReference type="EMBL" id="ERJ18209.1"/>
    </source>
</evidence>
<evidence type="ECO:0000313" key="2">
    <source>
        <dbReference type="Proteomes" id="UP000006242"/>
    </source>
</evidence>
<organism evidence="1 2">
    <name type="scientific">Salinisphaera shabanensis E1L3A</name>
    <dbReference type="NCBI Taxonomy" id="1033802"/>
    <lineage>
        <taxon>Bacteria</taxon>
        <taxon>Pseudomonadati</taxon>
        <taxon>Pseudomonadota</taxon>
        <taxon>Gammaproteobacteria</taxon>
        <taxon>Salinisphaerales</taxon>
        <taxon>Salinisphaeraceae</taxon>
        <taxon>Salinisphaera</taxon>
    </lineage>
</organism>
<reference evidence="1 2" key="2">
    <citation type="journal article" date="2013" name="PLoS ONE">
        <title>INDIGO - INtegrated Data Warehouse of MIcrobial GenOmes with Examples from the Red Sea Extremophiles.</title>
        <authorList>
            <person name="Alam I."/>
            <person name="Antunes A."/>
            <person name="Kamau A.A."/>
            <person name="Ba Alawi W."/>
            <person name="Kalkatawi M."/>
            <person name="Stingl U."/>
            <person name="Bajic V.B."/>
        </authorList>
    </citation>
    <scope>NUCLEOTIDE SEQUENCE [LARGE SCALE GENOMIC DNA]</scope>
    <source>
        <strain evidence="1 2">E1L3A</strain>
    </source>
</reference>
<accession>U2FPY7</accession>
<dbReference type="RefSeq" id="WP_006912443.1">
    <property type="nucleotide sequence ID" value="NZ_AFNV02000022.1"/>
</dbReference>
<dbReference type="Pfam" id="PF10025">
    <property type="entry name" value="DUF2267"/>
    <property type="match status" value="1"/>
</dbReference>
<evidence type="ECO:0008006" key="3">
    <source>
        <dbReference type="Google" id="ProtNLM"/>
    </source>
</evidence>
<dbReference type="OrthoDB" id="20942at2"/>